<dbReference type="EMBL" id="ML178820">
    <property type="protein sequence ID" value="TFL03673.1"/>
    <property type="molecule type" value="Genomic_DNA"/>
</dbReference>
<name>A0A5C3QNX2_9AGAR</name>
<protein>
    <submittedName>
        <fullName evidence="2">Uncharacterized protein</fullName>
    </submittedName>
</protein>
<evidence type="ECO:0000313" key="2">
    <source>
        <dbReference type="EMBL" id="TFL03673.1"/>
    </source>
</evidence>
<evidence type="ECO:0000313" key="3">
    <source>
        <dbReference type="Proteomes" id="UP000305067"/>
    </source>
</evidence>
<dbReference type="AlphaFoldDB" id="A0A5C3QNX2"/>
<dbReference type="Proteomes" id="UP000305067">
    <property type="component" value="Unassembled WGS sequence"/>
</dbReference>
<sequence>MIQDNKQEPRKQAGEQTKMLKQDETRVRFVMCYDVMEQAQERRYASQMVKSNGRPKNEDFVTKTKTNMGDIIRAGWKTAERGREVDGGLLRKLLSWAGETRFVGRGLRDAARLSADDGWTNDWWRTRTARRRWASVGVRGFCWTNPPGELLDVPHTASLGLDGDSQKLGGKLQDDTA</sequence>
<feature type="region of interest" description="Disordered" evidence="1">
    <location>
        <begin position="1"/>
        <end position="20"/>
    </location>
</feature>
<evidence type="ECO:0000256" key="1">
    <source>
        <dbReference type="SAM" id="MobiDB-lite"/>
    </source>
</evidence>
<accession>A0A5C3QNX2</accession>
<proteinExistence type="predicted"/>
<organism evidence="2 3">
    <name type="scientific">Pterulicium gracile</name>
    <dbReference type="NCBI Taxonomy" id="1884261"/>
    <lineage>
        <taxon>Eukaryota</taxon>
        <taxon>Fungi</taxon>
        <taxon>Dikarya</taxon>
        <taxon>Basidiomycota</taxon>
        <taxon>Agaricomycotina</taxon>
        <taxon>Agaricomycetes</taxon>
        <taxon>Agaricomycetidae</taxon>
        <taxon>Agaricales</taxon>
        <taxon>Pleurotineae</taxon>
        <taxon>Pterulaceae</taxon>
        <taxon>Pterulicium</taxon>
    </lineage>
</organism>
<reference evidence="2 3" key="1">
    <citation type="journal article" date="2019" name="Nat. Ecol. Evol.">
        <title>Megaphylogeny resolves global patterns of mushroom evolution.</title>
        <authorList>
            <person name="Varga T."/>
            <person name="Krizsan K."/>
            <person name="Foldi C."/>
            <person name="Dima B."/>
            <person name="Sanchez-Garcia M."/>
            <person name="Sanchez-Ramirez S."/>
            <person name="Szollosi G.J."/>
            <person name="Szarkandi J.G."/>
            <person name="Papp V."/>
            <person name="Albert L."/>
            <person name="Andreopoulos W."/>
            <person name="Angelini C."/>
            <person name="Antonin V."/>
            <person name="Barry K.W."/>
            <person name="Bougher N.L."/>
            <person name="Buchanan P."/>
            <person name="Buyck B."/>
            <person name="Bense V."/>
            <person name="Catcheside P."/>
            <person name="Chovatia M."/>
            <person name="Cooper J."/>
            <person name="Damon W."/>
            <person name="Desjardin D."/>
            <person name="Finy P."/>
            <person name="Geml J."/>
            <person name="Haridas S."/>
            <person name="Hughes K."/>
            <person name="Justo A."/>
            <person name="Karasinski D."/>
            <person name="Kautmanova I."/>
            <person name="Kiss B."/>
            <person name="Kocsube S."/>
            <person name="Kotiranta H."/>
            <person name="LaButti K.M."/>
            <person name="Lechner B.E."/>
            <person name="Liimatainen K."/>
            <person name="Lipzen A."/>
            <person name="Lukacs Z."/>
            <person name="Mihaltcheva S."/>
            <person name="Morgado L.N."/>
            <person name="Niskanen T."/>
            <person name="Noordeloos M.E."/>
            <person name="Ohm R.A."/>
            <person name="Ortiz-Santana B."/>
            <person name="Ovrebo C."/>
            <person name="Racz N."/>
            <person name="Riley R."/>
            <person name="Savchenko A."/>
            <person name="Shiryaev A."/>
            <person name="Soop K."/>
            <person name="Spirin V."/>
            <person name="Szebenyi C."/>
            <person name="Tomsovsky M."/>
            <person name="Tulloss R.E."/>
            <person name="Uehling J."/>
            <person name="Grigoriev I.V."/>
            <person name="Vagvolgyi C."/>
            <person name="Papp T."/>
            <person name="Martin F.M."/>
            <person name="Miettinen O."/>
            <person name="Hibbett D.S."/>
            <person name="Nagy L.G."/>
        </authorList>
    </citation>
    <scope>NUCLEOTIDE SEQUENCE [LARGE SCALE GENOMIC DNA]</scope>
    <source>
        <strain evidence="2 3">CBS 309.79</strain>
    </source>
</reference>
<keyword evidence="3" id="KW-1185">Reference proteome</keyword>
<gene>
    <name evidence="2" type="ORF">BDV98DRAFT_395511</name>
</gene>